<dbReference type="RefSeq" id="WP_244787222.1">
    <property type="nucleotide sequence ID" value="NZ_CP091508.1"/>
</dbReference>
<protein>
    <submittedName>
        <fullName evidence="1">Uncharacterized protein</fullName>
    </submittedName>
</protein>
<gene>
    <name evidence="1" type="ORF">LVJ83_05890</name>
</gene>
<sequence>MAKDLVLNIIMKASDKASAAFQRLKQSSSSLGGELVKNQTELSKLEKAKAALGKHTAAINNLKQLSEQLFC</sequence>
<reference evidence="1 2" key="1">
    <citation type="journal article" date="2022" name="Res Sq">
        <title>Evolution of multicellular longitudinally dividing oral cavity symbionts (Neisseriaceae).</title>
        <authorList>
            <person name="Nyongesa S."/>
            <person name="Weber P."/>
            <person name="Bernet E."/>
            <person name="Pullido F."/>
            <person name="Nieckarz M."/>
            <person name="Delaby M."/>
            <person name="Nieves C."/>
            <person name="Viehboeck T."/>
            <person name="Krause N."/>
            <person name="Rivera-Millot A."/>
            <person name="Nakamura A."/>
            <person name="Vischer N."/>
            <person name="VanNieuwenhze M."/>
            <person name="Brun Y."/>
            <person name="Cava F."/>
            <person name="Bulgheresi S."/>
            <person name="Veyrier F."/>
        </authorList>
    </citation>
    <scope>NUCLEOTIDE SEQUENCE [LARGE SCALE GENOMIC DNA]</scope>
    <source>
        <strain evidence="1 2">CCUG 63373m</strain>
    </source>
</reference>
<evidence type="ECO:0000313" key="1">
    <source>
        <dbReference type="EMBL" id="UOO82987.1"/>
    </source>
</evidence>
<evidence type="ECO:0000313" key="2">
    <source>
        <dbReference type="Proteomes" id="UP000829817"/>
    </source>
</evidence>
<dbReference type="Proteomes" id="UP000829817">
    <property type="component" value="Chromosome"/>
</dbReference>
<organism evidence="1 2">
    <name type="scientific">Uruburuella testudinis</name>
    <dbReference type="NCBI Taxonomy" id="1282863"/>
    <lineage>
        <taxon>Bacteria</taxon>
        <taxon>Pseudomonadati</taxon>
        <taxon>Pseudomonadota</taxon>
        <taxon>Betaproteobacteria</taxon>
        <taxon>Neisseriales</taxon>
        <taxon>Neisseriaceae</taxon>
        <taxon>Uruburuella</taxon>
    </lineage>
</organism>
<accession>A0ABY4DWH6</accession>
<proteinExistence type="predicted"/>
<dbReference type="EMBL" id="CP091508">
    <property type="protein sequence ID" value="UOO82987.1"/>
    <property type="molecule type" value="Genomic_DNA"/>
</dbReference>
<keyword evidence="2" id="KW-1185">Reference proteome</keyword>
<name>A0ABY4DWH6_9NEIS</name>